<gene>
    <name evidence="1" type="ORF">ACFFNX_48410</name>
</gene>
<reference evidence="1 2" key="1">
    <citation type="submission" date="2024-09" db="EMBL/GenBank/DDBJ databases">
        <authorList>
            <person name="Sun Q."/>
            <person name="Mori K."/>
        </authorList>
    </citation>
    <scope>NUCLEOTIDE SEQUENCE [LARGE SCALE GENOMIC DNA]</scope>
    <source>
        <strain evidence="1 2">TBRC 0563</strain>
    </source>
</reference>
<dbReference type="Proteomes" id="UP001589627">
    <property type="component" value="Unassembled WGS sequence"/>
</dbReference>
<sequence length="61" mass="6616">LLAHSQVITLHARVTPETTGMIGAELGRLTATLAPAERERFRATMAGIIQRRPAAHDAGRR</sequence>
<organism evidence="1 2">
    <name type="scientific">Actinoallomurus acaciae</name>
    <dbReference type="NCBI Taxonomy" id="502577"/>
    <lineage>
        <taxon>Bacteria</taxon>
        <taxon>Bacillati</taxon>
        <taxon>Actinomycetota</taxon>
        <taxon>Actinomycetes</taxon>
        <taxon>Streptosporangiales</taxon>
        <taxon>Thermomonosporaceae</taxon>
        <taxon>Actinoallomurus</taxon>
    </lineage>
</organism>
<proteinExistence type="predicted"/>
<keyword evidence="2" id="KW-1185">Reference proteome</keyword>
<protein>
    <recommendedName>
        <fullName evidence="3">MarR family transcriptional regulator</fullName>
    </recommendedName>
</protein>
<evidence type="ECO:0000313" key="2">
    <source>
        <dbReference type="Proteomes" id="UP001589627"/>
    </source>
</evidence>
<dbReference type="EMBL" id="JBHLZP010000882">
    <property type="protein sequence ID" value="MFB9839998.1"/>
    <property type="molecule type" value="Genomic_DNA"/>
</dbReference>
<name>A0ABV5YY93_9ACTN</name>
<evidence type="ECO:0000313" key="1">
    <source>
        <dbReference type="EMBL" id="MFB9839998.1"/>
    </source>
</evidence>
<comment type="caution">
    <text evidence="1">The sequence shown here is derived from an EMBL/GenBank/DDBJ whole genome shotgun (WGS) entry which is preliminary data.</text>
</comment>
<accession>A0ABV5YY93</accession>
<dbReference type="RefSeq" id="WP_378213194.1">
    <property type="nucleotide sequence ID" value="NZ_JBHLZP010000882.1"/>
</dbReference>
<evidence type="ECO:0008006" key="3">
    <source>
        <dbReference type="Google" id="ProtNLM"/>
    </source>
</evidence>
<feature type="non-terminal residue" evidence="1">
    <location>
        <position position="1"/>
    </location>
</feature>